<gene>
    <name evidence="2" type="ORF">SLS63_007427</name>
</gene>
<feature type="compositionally biased region" description="Low complexity" evidence="1">
    <location>
        <begin position="98"/>
        <end position="107"/>
    </location>
</feature>
<evidence type="ECO:0000313" key="2">
    <source>
        <dbReference type="EMBL" id="KAK7726809.1"/>
    </source>
</evidence>
<sequence>MPNVSQSTTDPKVASQEPQNASAAQSQQNKGEGGSSKQQIEALFRAARERNAELTPEQIHKQYPWSAHPPKSVNSDVAAAVLEELEAPAEDSDDAGDGEATGAGAEEASTKTKG</sequence>
<evidence type="ECO:0000313" key="3">
    <source>
        <dbReference type="Proteomes" id="UP001430848"/>
    </source>
</evidence>
<dbReference type="Proteomes" id="UP001430848">
    <property type="component" value="Unassembled WGS sequence"/>
</dbReference>
<feature type="compositionally biased region" description="Low complexity" evidence="1">
    <location>
        <begin position="14"/>
        <end position="28"/>
    </location>
</feature>
<evidence type="ECO:0000256" key="1">
    <source>
        <dbReference type="SAM" id="MobiDB-lite"/>
    </source>
</evidence>
<organism evidence="2 3">
    <name type="scientific">Diaporthe eres</name>
    <name type="common">Phomopsis oblonga</name>
    <dbReference type="NCBI Taxonomy" id="83184"/>
    <lineage>
        <taxon>Eukaryota</taxon>
        <taxon>Fungi</taxon>
        <taxon>Dikarya</taxon>
        <taxon>Ascomycota</taxon>
        <taxon>Pezizomycotina</taxon>
        <taxon>Sordariomycetes</taxon>
        <taxon>Sordariomycetidae</taxon>
        <taxon>Diaporthales</taxon>
        <taxon>Diaporthaceae</taxon>
        <taxon>Diaporthe</taxon>
        <taxon>Diaporthe eres species complex</taxon>
    </lineage>
</organism>
<feature type="compositionally biased region" description="Acidic residues" evidence="1">
    <location>
        <begin position="83"/>
        <end position="97"/>
    </location>
</feature>
<feature type="region of interest" description="Disordered" evidence="1">
    <location>
        <begin position="1"/>
        <end position="114"/>
    </location>
</feature>
<keyword evidence="3" id="KW-1185">Reference proteome</keyword>
<protein>
    <submittedName>
        <fullName evidence="2">Uncharacterized protein</fullName>
    </submittedName>
</protein>
<feature type="compositionally biased region" description="Polar residues" evidence="1">
    <location>
        <begin position="1"/>
        <end position="10"/>
    </location>
</feature>
<dbReference type="EMBL" id="JAKNSF020000041">
    <property type="protein sequence ID" value="KAK7726809.1"/>
    <property type="molecule type" value="Genomic_DNA"/>
</dbReference>
<accession>A0ABR1P5C2</accession>
<proteinExistence type="predicted"/>
<comment type="caution">
    <text evidence="2">The sequence shown here is derived from an EMBL/GenBank/DDBJ whole genome shotgun (WGS) entry which is preliminary data.</text>
</comment>
<reference evidence="2 3" key="1">
    <citation type="submission" date="2024-02" db="EMBL/GenBank/DDBJ databases">
        <title>De novo assembly and annotation of 12 fungi associated with fruit tree decline syndrome in Ontario, Canada.</title>
        <authorList>
            <person name="Sulman M."/>
            <person name="Ellouze W."/>
            <person name="Ilyukhin E."/>
        </authorList>
    </citation>
    <scope>NUCLEOTIDE SEQUENCE [LARGE SCALE GENOMIC DNA]</scope>
    <source>
        <strain evidence="2 3">M169</strain>
    </source>
</reference>
<name>A0ABR1P5C2_DIAER</name>